<feature type="transmembrane region" description="Helical" evidence="2">
    <location>
        <begin position="6"/>
        <end position="23"/>
    </location>
</feature>
<feature type="transmembrane region" description="Helical" evidence="2">
    <location>
        <begin position="130"/>
        <end position="152"/>
    </location>
</feature>
<keyword evidence="5" id="KW-1185">Reference proteome</keyword>
<feature type="transmembrane region" description="Helical" evidence="2">
    <location>
        <begin position="68"/>
        <end position="90"/>
    </location>
</feature>
<keyword evidence="2" id="KW-0812">Transmembrane</keyword>
<proteinExistence type="predicted"/>
<dbReference type="Pfam" id="PF20182">
    <property type="entry name" value="DUF6545"/>
    <property type="match status" value="1"/>
</dbReference>
<reference evidence="4 5" key="1">
    <citation type="submission" date="2016-04" db="EMBL/GenBank/DDBJ databases">
        <title>Complete genome sequence and analysis of deep-sea sediment isolate, Amycolatopsis sp. WP1.</title>
        <authorList>
            <person name="Wang H."/>
            <person name="Chen S."/>
            <person name="Wu Q."/>
        </authorList>
    </citation>
    <scope>NUCLEOTIDE SEQUENCE [LARGE SCALE GENOMIC DNA]</scope>
    <source>
        <strain evidence="4 5">WP1</strain>
    </source>
</reference>
<evidence type="ECO:0000259" key="3">
    <source>
        <dbReference type="Pfam" id="PF20182"/>
    </source>
</evidence>
<feature type="transmembrane region" description="Helical" evidence="2">
    <location>
        <begin position="213"/>
        <end position="235"/>
    </location>
</feature>
<dbReference type="Proteomes" id="UP000250434">
    <property type="component" value="Chromosome"/>
</dbReference>
<evidence type="ECO:0000313" key="5">
    <source>
        <dbReference type="Proteomes" id="UP000250434"/>
    </source>
</evidence>
<dbReference type="OrthoDB" id="3675041at2"/>
<dbReference type="AlphaFoldDB" id="A0A344LHM1"/>
<dbReference type="InterPro" id="IPR050039">
    <property type="entry name" value="MAB_1171c-like"/>
</dbReference>
<feature type="transmembrane region" description="Helical" evidence="2">
    <location>
        <begin position="173"/>
        <end position="193"/>
    </location>
</feature>
<organism evidence="4 5">
    <name type="scientific">Amycolatopsis albispora</name>
    <dbReference type="NCBI Taxonomy" id="1804986"/>
    <lineage>
        <taxon>Bacteria</taxon>
        <taxon>Bacillati</taxon>
        <taxon>Actinomycetota</taxon>
        <taxon>Actinomycetes</taxon>
        <taxon>Pseudonocardiales</taxon>
        <taxon>Pseudonocardiaceae</taxon>
        <taxon>Amycolatopsis</taxon>
    </lineage>
</organism>
<dbReference type="RefSeq" id="WP_113696600.1">
    <property type="nucleotide sequence ID" value="NZ_CP015163.1"/>
</dbReference>
<sequence>MSAGLLAYGVVAIAALTWLLIRLARSPRSAPLWCVTIAVACLAIAYPFGLIAGENQVFLGLPPMVSRLIQHGILLVAVNCLISFFLFSALDQREALRKTTRYLIPLGVAEVVLIVAAAITPAGVATNDHSVTGVALFFVTADAYMGLGFGLAARWAFKSAKGAERSVRRGLRMAGVGMSMIVIADCLFIPAVILRWLGMAAAPGADGTAQTTIGSIGAMFFLLPGIVLFLIGFIYPAAARKLAAAAVWLHHRRMYRRLGPLWTVLHQEFPEDALSRVPASRWRDLLSVTGVHRRYYRRVIECRDGLVRISPYLADLREQPVTHENLADKLKEALRTRSSGDPAPKQAVPVAMPTGEGLDADVRELVALSRALQASR</sequence>
<feature type="domain" description="DUF6545" evidence="3">
    <location>
        <begin position="248"/>
        <end position="372"/>
    </location>
</feature>
<accession>A0A344LHM1</accession>
<feature type="transmembrane region" description="Helical" evidence="2">
    <location>
        <begin position="102"/>
        <end position="124"/>
    </location>
</feature>
<name>A0A344LHM1_9PSEU</name>
<protein>
    <recommendedName>
        <fullName evidence="3">DUF6545 domain-containing protein</fullName>
    </recommendedName>
</protein>
<gene>
    <name evidence="4" type="ORF">A4R43_38005</name>
</gene>
<keyword evidence="2" id="KW-0472">Membrane</keyword>
<dbReference type="InterPro" id="IPR046675">
    <property type="entry name" value="DUF6545"/>
</dbReference>
<dbReference type="NCBIfam" id="NF042915">
    <property type="entry name" value="MAB_1171c_fam"/>
    <property type="match status" value="1"/>
</dbReference>
<feature type="transmembrane region" description="Helical" evidence="2">
    <location>
        <begin position="30"/>
        <end position="48"/>
    </location>
</feature>
<dbReference type="EMBL" id="CP015163">
    <property type="protein sequence ID" value="AXB47545.1"/>
    <property type="molecule type" value="Genomic_DNA"/>
</dbReference>
<keyword evidence="2" id="KW-1133">Transmembrane helix</keyword>
<evidence type="ECO:0000256" key="1">
    <source>
        <dbReference type="SAM" id="MobiDB-lite"/>
    </source>
</evidence>
<evidence type="ECO:0000256" key="2">
    <source>
        <dbReference type="SAM" id="Phobius"/>
    </source>
</evidence>
<feature type="region of interest" description="Disordered" evidence="1">
    <location>
        <begin position="335"/>
        <end position="355"/>
    </location>
</feature>
<evidence type="ECO:0000313" key="4">
    <source>
        <dbReference type="EMBL" id="AXB47545.1"/>
    </source>
</evidence>
<dbReference type="KEGG" id="aab:A4R43_38005"/>